<keyword evidence="1" id="KW-0067">ATP-binding</keyword>
<protein>
    <submittedName>
        <fullName evidence="3">Carbamoyl phosphate synthase</fullName>
    </submittedName>
</protein>
<evidence type="ECO:0000313" key="4">
    <source>
        <dbReference type="Proteomes" id="UP001162734"/>
    </source>
</evidence>
<dbReference type="Gene3D" id="3.30.470.20">
    <property type="entry name" value="ATP-grasp fold, B domain"/>
    <property type="match status" value="1"/>
</dbReference>
<dbReference type="InterPro" id="IPR013815">
    <property type="entry name" value="ATP_grasp_subdomain_1"/>
</dbReference>
<keyword evidence="1" id="KW-0547">Nucleotide-binding</keyword>
<keyword evidence="4" id="KW-1185">Reference proteome</keyword>
<dbReference type="EMBL" id="AP025592">
    <property type="protein sequence ID" value="BDG08529.1"/>
    <property type="molecule type" value="Genomic_DNA"/>
</dbReference>
<dbReference type="PANTHER" id="PTHR23132">
    <property type="entry name" value="D-ALANINE--D-ALANINE LIGASE"/>
    <property type="match status" value="1"/>
</dbReference>
<dbReference type="PANTHER" id="PTHR23132:SF14">
    <property type="entry name" value="ATP-GRASP DOMAIN-CONTAINING PROTEIN"/>
    <property type="match status" value="1"/>
</dbReference>
<evidence type="ECO:0000313" key="3">
    <source>
        <dbReference type="EMBL" id="BDG08529.1"/>
    </source>
</evidence>
<name>A0ABM7X9K0_9BACT</name>
<evidence type="ECO:0000256" key="1">
    <source>
        <dbReference type="PROSITE-ProRule" id="PRU00409"/>
    </source>
</evidence>
<dbReference type="Proteomes" id="UP001162734">
    <property type="component" value="Chromosome"/>
</dbReference>
<dbReference type="PROSITE" id="PS50975">
    <property type="entry name" value="ATP_GRASP"/>
    <property type="match status" value="1"/>
</dbReference>
<dbReference type="Gene3D" id="3.30.1490.20">
    <property type="entry name" value="ATP-grasp fold, A domain"/>
    <property type="match status" value="1"/>
</dbReference>
<dbReference type="InterPro" id="IPR048764">
    <property type="entry name" value="PylC_N"/>
</dbReference>
<evidence type="ECO:0000259" key="2">
    <source>
        <dbReference type="PROSITE" id="PS50975"/>
    </source>
</evidence>
<organism evidence="3 4">
    <name type="scientific">Anaeromyxobacter paludicola</name>
    <dbReference type="NCBI Taxonomy" id="2918171"/>
    <lineage>
        <taxon>Bacteria</taxon>
        <taxon>Pseudomonadati</taxon>
        <taxon>Myxococcota</taxon>
        <taxon>Myxococcia</taxon>
        <taxon>Myxococcales</taxon>
        <taxon>Cystobacterineae</taxon>
        <taxon>Anaeromyxobacteraceae</taxon>
        <taxon>Anaeromyxobacter</taxon>
    </lineage>
</organism>
<dbReference type="Gene3D" id="3.40.50.20">
    <property type="match status" value="1"/>
</dbReference>
<proteinExistence type="predicted"/>
<dbReference type="Pfam" id="PF15632">
    <property type="entry name" value="ATPgrasp_Ter"/>
    <property type="match status" value="1"/>
</dbReference>
<feature type="domain" description="ATP-grasp" evidence="2">
    <location>
        <begin position="116"/>
        <end position="289"/>
    </location>
</feature>
<dbReference type="InterPro" id="IPR011761">
    <property type="entry name" value="ATP-grasp"/>
</dbReference>
<gene>
    <name evidence="3" type="ORF">AMPC_16420</name>
</gene>
<dbReference type="SUPFAM" id="SSF56059">
    <property type="entry name" value="Glutathione synthetase ATP-binding domain-like"/>
    <property type="match status" value="1"/>
</dbReference>
<dbReference type="Pfam" id="PF21360">
    <property type="entry name" value="PylC-like_N"/>
    <property type="match status" value="1"/>
</dbReference>
<dbReference type="RefSeq" id="WP_248345705.1">
    <property type="nucleotide sequence ID" value="NZ_AP025592.1"/>
</dbReference>
<sequence>MNVLLTSVGRRVALLRAFRRELAGGGRVLGADASRLSAGMQDADAAYVVPPCASPEYVPALLEIVRRERVDVVIPLIDPELGVLARDRELFQREGCLALVSDPDAVTLSRDKRRSVKRFRELGFDAPDVIAPDLLARPEALDYPLFLKPLDGSSSIGATPVEGPDDLRFHLAHVPHSVVQSLIPGEEFTVDVFADLEGRARCAVPRRRLEVRGGEISKGRTVKDPAIMAQASGLVEALGGCRGCITVQCFRTPDGRVVFFEANLRFGGGFPLSYAAGANYPGWILRLARGEPVAPFDGWQDGLVMLRYDDAVFAPGLV</sequence>
<reference evidence="4" key="1">
    <citation type="journal article" date="2022" name="Int. J. Syst. Evol. Microbiol.">
        <title>Anaeromyxobacter oryzae sp. nov., Anaeromyxobacter diazotrophicus sp. nov. and Anaeromyxobacter paludicola sp. nov., isolated from paddy soils.</title>
        <authorList>
            <person name="Itoh H."/>
            <person name="Xu Z."/>
            <person name="Mise K."/>
            <person name="Masuda Y."/>
            <person name="Ushijima N."/>
            <person name="Hayakawa C."/>
            <person name="Shiratori Y."/>
            <person name="Senoo K."/>
        </authorList>
    </citation>
    <scope>NUCLEOTIDE SEQUENCE [LARGE SCALE GENOMIC DNA]</scope>
    <source>
        <strain evidence="4">Red630</strain>
    </source>
</reference>
<accession>A0ABM7X9K0</accession>